<dbReference type="Pfam" id="PF03372">
    <property type="entry name" value="Exo_endo_phos"/>
    <property type="match status" value="1"/>
</dbReference>
<proteinExistence type="predicted"/>
<dbReference type="PANTHER" id="PTHR16320:SF23">
    <property type="entry name" value="SPHINGOMYELINASE C 1"/>
    <property type="match status" value="1"/>
</dbReference>
<accession>A0ABS5ZAH4</accession>
<dbReference type="InterPro" id="IPR038772">
    <property type="entry name" value="Sph/SMPD2-like"/>
</dbReference>
<dbReference type="CDD" id="cd09078">
    <property type="entry name" value="nSMase"/>
    <property type="match status" value="1"/>
</dbReference>
<organism evidence="5 6">
    <name type="scientific">Zooshikella harenae</name>
    <dbReference type="NCBI Taxonomy" id="2827238"/>
    <lineage>
        <taxon>Bacteria</taxon>
        <taxon>Pseudomonadati</taxon>
        <taxon>Pseudomonadota</taxon>
        <taxon>Gammaproteobacteria</taxon>
        <taxon>Oceanospirillales</taxon>
        <taxon>Zooshikellaceae</taxon>
        <taxon>Zooshikella</taxon>
    </lineage>
</organism>
<dbReference type="InterPro" id="IPR017766">
    <property type="entry name" value="Sphingomyelinase/PLipase_C"/>
</dbReference>
<reference evidence="5 6" key="1">
    <citation type="submission" date="2021-04" db="EMBL/GenBank/DDBJ databases">
        <authorList>
            <person name="Pira H."/>
            <person name="Risdian C."/>
            <person name="Wink J."/>
        </authorList>
    </citation>
    <scope>NUCLEOTIDE SEQUENCE [LARGE SCALE GENOMIC DNA]</scope>
    <source>
        <strain evidence="5 6">WH53</strain>
    </source>
</reference>
<dbReference type="EMBL" id="JAGSOY010000014">
    <property type="protein sequence ID" value="MBU2711052.1"/>
    <property type="molecule type" value="Genomic_DNA"/>
</dbReference>
<dbReference type="InterPro" id="IPR036691">
    <property type="entry name" value="Endo/exonu/phosph_ase_sf"/>
</dbReference>
<feature type="domain" description="Endonuclease/exonuclease/phosphatase" evidence="4">
    <location>
        <begin position="29"/>
        <end position="279"/>
    </location>
</feature>
<dbReference type="Proteomes" id="UP000690515">
    <property type="component" value="Unassembled WGS sequence"/>
</dbReference>
<sequence>MLNLSKYLLLATIVLFSLYSQAKTSLTVMSYNIMQLPFQDWDQTTRLQNTAKTIRQLPVNADIIVINEAFTNDAYQTLTQSLGDLYPYATPIVGQHCSTNSSSWQSIQGRCSNSPFVIRGGTFILSRYPILEQHAYIFTHYSKLFEAADYFSNKGAVLIKIAQNGKSRYIVGTHLQADHKKYVDKAHTVRMQQFDEINSWLKQFKISPTHPVVFAGDFNVEYNNTPKKHLSMLDHCQCSINYNYTFNGGSFSAATNWVAKAGAYYDGYDLNYDDTLDYVAYHQHYQQPIQYYMEIIKAKADTKWYWNYLAGKWNDQLYHDGYYSDISDHYPAIGYFYFY</sequence>
<keyword evidence="6" id="KW-1185">Reference proteome</keyword>
<dbReference type="RefSeq" id="WP_215819217.1">
    <property type="nucleotide sequence ID" value="NZ_JAGSOY010000014.1"/>
</dbReference>
<dbReference type="PANTHER" id="PTHR16320">
    <property type="entry name" value="SPHINGOMYELINASE FAMILY MEMBER"/>
    <property type="match status" value="1"/>
</dbReference>
<dbReference type="InterPro" id="IPR005135">
    <property type="entry name" value="Endo/exonuclease/phosphatase"/>
</dbReference>
<evidence type="ECO:0000313" key="5">
    <source>
        <dbReference type="EMBL" id="MBU2711052.1"/>
    </source>
</evidence>
<protein>
    <submittedName>
        <fullName evidence="5">Sphingomyelin phosphodiesterase</fullName>
    </submittedName>
</protein>
<evidence type="ECO:0000256" key="1">
    <source>
        <dbReference type="ARBA" id="ARBA00022729"/>
    </source>
</evidence>
<evidence type="ECO:0000313" key="6">
    <source>
        <dbReference type="Proteomes" id="UP000690515"/>
    </source>
</evidence>
<gene>
    <name evidence="5" type="ORF">KCG35_08270</name>
</gene>
<evidence type="ECO:0000259" key="4">
    <source>
        <dbReference type="Pfam" id="PF03372"/>
    </source>
</evidence>
<feature type="signal peptide" evidence="3">
    <location>
        <begin position="1"/>
        <end position="22"/>
    </location>
</feature>
<feature type="chain" id="PRO_5046700462" evidence="3">
    <location>
        <begin position="23"/>
        <end position="339"/>
    </location>
</feature>
<evidence type="ECO:0000256" key="2">
    <source>
        <dbReference type="ARBA" id="ARBA00022801"/>
    </source>
</evidence>
<keyword evidence="1 3" id="KW-0732">Signal</keyword>
<keyword evidence="2" id="KW-0378">Hydrolase</keyword>
<comment type="caution">
    <text evidence="5">The sequence shown here is derived from an EMBL/GenBank/DDBJ whole genome shotgun (WGS) entry which is preliminary data.</text>
</comment>
<evidence type="ECO:0000256" key="3">
    <source>
        <dbReference type="SAM" id="SignalP"/>
    </source>
</evidence>
<dbReference type="Gene3D" id="3.60.10.10">
    <property type="entry name" value="Endonuclease/exonuclease/phosphatase"/>
    <property type="match status" value="1"/>
</dbReference>
<dbReference type="SUPFAM" id="SSF56219">
    <property type="entry name" value="DNase I-like"/>
    <property type="match status" value="1"/>
</dbReference>
<name>A0ABS5ZAH4_9GAMM</name>